<proteinExistence type="predicted"/>
<keyword evidence="1" id="KW-0812">Transmembrane</keyword>
<accession>A0A1N6MRL9</accession>
<reference evidence="3" key="1">
    <citation type="submission" date="2016-12" db="EMBL/GenBank/DDBJ databases">
        <authorList>
            <person name="Gaudriault S."/>
        </authorList>
    </citation>
    <scope>NUCLEOTIDE SEQUENCE [LARGE SCALE GENOMIC DNA]</scope>
    <source>
        <strain evidence="3">HGB1681 (deposited as PTA-6826 in the American Type Culture Collection)</strain>
    </source>
</reference>
<evidence type="ECO:0000313" key="3">
    <source>
        <dbReference type="Proteomes" id="UP000196435"/>
    </source>
</evidence>
<organism evidence="2 3">
    <name type="scientific">Xenorhabdus innexi</name>
    <dbReference type="NCBI Taxonomy" id="290109"/>
    <lineage>
        <taxon>Bacteria</taxon>
        <taxon>Pseudomonadati</taxon>
        <taxon>Pseudomonadota</taxon>
        <taxon>Gammaproteobacteria</taxon>
        <taxon>Enterobacterales</taxon>
        <taxon>Morganellaceae</taxon>
        <taxon>Xenorhabdus</taxon>
    </lineage>
</organism>
<evidence type="ECO:0000256" key="1">
    <source>
        <dbReference type="SAM" id="Phobius"/>
    </source>
</evidence>
<name>A0A1N6MRL9_9GAMM</name>
<keyword evidence="1" id="KW-0472">Membrane</keyword>
<sequence>MAYYCGLSSLKYISDLIVYKKVFISIGFLRLCLMKKKKKIIRKIL</sequence>
<gene>
    <name evidence="2" type="ORF">XIS1_1150016</name>
</gene>
<keyword evidence="1" id="KW-1133">Transmembrane helix</keyword>
<protein>
    <submittedName>
        <fullName evidence="2">Uncharacterized protein</fullName>
    </submittedName>
</protein>
<dbReference type="Proteomes" id="UP000196435">
    <property type="component" value="Unassembled WGS sequence"/>
</dbReference>
<evidence type="ECO:0000313" key="2">
    <source>
        <dbReference type="EMBL" id="SIP71399.1"/>
    </source>
</evidence>
<dbReference type="EMBL" id="FTLG01000019">
    <property type="protein sequence ID" value="SIP71399.1"/>
    <property type="molecule type" value="Genomic_DNA"/>
</dbReference>
<feature type="transmembrane region" description="Helical" evidence="1">
    <location>
        <begin position="12"/>
        <end position="33"/>
    </location>
</feature>
<dbReference type="AlphaFoldDB" id="A0A1N6MRL9"/>